<name>A0A9E7JVU9_9LILI</name>
<gene>
    <name evidence="2" type="ORF">MUK42_31231</name>
</gene>
<reference evidence="2" key="1">
    <citation type="submission" date="2022-05" db="EMBL/GenBank/DDBJ databases">
        <title>The Musa troglodytarum L. genome provides insights into the mechanism of non-climacteric behaviour and enrichment of carotenoids.</title>
        <authorList>
            <person name="Wang J."/>
        </authorList>
    </citation>
    <scope>NUCLEOTIDE SEQUENCE</scope>
    <source>
        <tissue evidence="2">Leaf</tissue>
    </source>
</reference>
<evidence type="ECO:0000313" key="2">
    <source>
        <dbReference type="EMBL" id="URD95565.1"/>
    </source>
</evidence>
<proteinExistence type="predicted"/>
<sequence>MGQGTPRGMGKQGHLGDWKHNGDKKKKFEPTTSLSRVGRKQRRQEGLEVVVRLPTVTLLSKCRLRILKLECVKDYLLMEEEFIANQECLHP</sequence>
<organism evidence="2 3">
    <name type="scientific">Musa troglodytarum</name>
    <name type="common">fe'i banana</name>
    <dbReference type="NCBI Taxonomy" id="320322"/>
    <lineage>
        <taxon>Eukaryota</taxon>
        <taxon>Viridiplantae</taxon>
        <taxon>Streptophyta</taxon>
        <taxon>Embryophyta</taxon>
        <taxon>Tracheophyta</taxon>
        <taxon>Spermatophyta</taxon>
        <taxon>Magnoliopsida</taxon>
        <taxon>Liliopsida</taxon>
        <taxon>Zingiberales</taxon>
        <taxon>Musaceae</taxon>
        <taxon>Musa</taxon>
    </lineage>
</organism>
<keyword evidence="3" id="KW-1185">Reference proteome</keyword>
<feature type="compositionally biased region" description="Basic and acidic residues" evidence="1">
    <location>
        <begin position="14"/>
        <end position="29"/>
    </location>
</feature>
<evidence type="ECO:0000256" key="1">
    <source>
        <dbReference type="SAM" id="MobiDB-lite"/>
    </source>
</evidence>
<dbReference type="Proteomes" id="UP001055439">
    <property type="component" value="Chromosome 4"/>
</dbReference>
<evidence type="ECO:0000313" key="3">
    <source>
        <dbReference type="Proteomes" id="UP001055439"/>
    </source>
</evidence>
<dbReference type="EMBL" id="CP097506">
    <property type="protein sequence ID" value="URD95565.1"/>
    <property type="molecule type" value="Genomic_DNA"/>
</dbReference>
<protein>
    <submittedName>
        <fullName evidence="2">Uncharacterized protein</fullName>
    </submittedName>
</protein>
<dbReference type="AlphaFoldDB" id="A0A9E7JVU9"/>
<feature type="compositionally biased region" description="Gly residues" evidence="1">
    <location>
        <begin position="1"/>
        <end position="13"/>
    </location>
</feature>
<accession>A0A9E7JVU9</accession>
<dbReference type="OrthoDB" id="10255768at2759"/>
<feature type="region of interest" description="Disordered" evidence="1">
    <location>
        <begin position="1"/>
        <end position="43"/>
    </location>
</feature>